<proteinExistence type="inferred from homology"/>
<organism evidence="4 5">
    <name type="scientific">Rhodoplanes serenus</name>
    <dbReference type="NCBI Taxonomy" id="200615"/>
    <lineage>
        <taxon>Bacteria</taxon>
        <taxon>Pseudomonadati</taxon>
        <taxon>Pseudomonadota</taxon>
        <taxon>Alphaproteobacteria</taxon>
        <taxon>Hyphomicrobiales</taxon>
        <taxon>Nitrobacteraceae</taxon>
        <taxon>Rhodoplanes</taxon>
    </lineage>
</organism>
<sequence length="167" mass="18677">MIDGACVRLLARYNRWQNQNIVGTAATLAEAERRRDRGAFFGSIHGTLSHLVWADGMWTSRLVPDAPRPPGGVAESATLYPDWDDLVARRAVLDERLVAFADAIDDGWLTGDLVWFSGAAGRELRQPRWRTILHVFNHQTHHRGQVHAMLTQAGARPGDTDLMLMPE</sequence>
<keyword evidence="5" id="KW-1185">Reference proteome</keyword>
<protein>
    <recommendedName>
        <fullName evidence="6">Damage-inducible protein DinB</fullName>
    </recommendedName>
</protein>
<dbReference type="InterPro" id="IPR034660">
    <property type="entry name" value="DinB/YfiT-like"/>
</dbReference>
<dbReference type="PANTHER" id="PTHR37302">
    <property type="entry name" value="SLR1116 PROTEIN"/>
    <property type="match status" value="1"/>
</dbReference>
<dbReference type="Pfam" id="PF05163">
    <property type="entry name" value="DinB"/>
    <property type="match status" value="1"/>
</dbReference>
<dbReference type="Gene3D" id="1.20.120.450">
    <property type="entry name" value="dinb family like domain"/>
    <property type="match status" value="1"/>
</dbReference>
<feature type="binding site" evidence="3">
    <location>
        <position position="138"/>
    </location>
    <ligand>
        <name>a divalent metal cation</name>
        <dbReference type="ChEBI" id="CHEBI:60240"/>
    </ligand>
</feature>
<feature type="binding site" evidence="3">
    <location>
        <position position="50"/>
    </location>
    <ligand>
        <name>a divalent metal cation</name>
        <dbReference type="ChEBI" id="CHEBI:60240"/>
    </ligand>
</feature>
<evidence type="ECO:0000256" key="1">
    <source>
        <dbReference type="ARBA" id="ARBA00008635"/>
    </source>
</evidence>
<name>A0A447D154_9BRAD</name>
<comment type="caution">
    <text evidence="4">The sequence shown here is derived from an EMBL/GenBank/DDBJ whole genome shotgun (WGS) entry which is preliminary data.</text>
</comment>
<dbReference type="EMBL" id="UWOC01000203">
    <property type="protein sequence ID" value="VCU11249.1"/>
    <property type="molecule type" value="Genomic_DNA"/>
</dbReference>
<evidence type="ECO:0000313" key="4">
    <source>
        <dbReference type="EMBL" id="VCU11249.1"/>
    </source>
</evidence>
<evidence type="ECO:0000256" key="3">
    <source>
        <dbReference type="PIRSR" id="PIRSR607837-1"/>
    </source>
</evidence>
<keyword evidence="2 3" id="KW-0479">Metal-binding</keyword>
<gene>
    <name evidence="4" type="ORF">RHODGE_RHODGE_04780</name>
</gene>
<comment type="similarity">
    <text evidence="1">Belongs to the DinB family.</text>
</comment>
<dbReference type="PANTHER" id="PTHR37302:SF1">
    <property type="entry name" value="PROTEIN DINB"/>
    <property type="match status" value="1"/>
</dbReference>
<evidence type="ECO:0000313" key="5">
    <source>
        <dbReference type="Proteomes" id="UP000289200"/>
    </source>
</evidence>
<dbReference type="GO" id="GO:0046872">
    <property type="term" value="F:metal ion binding"/>
    <property type="evidence" value="ECO:0007669"/>
    <property type="project" value="UniProtKB-KW"/>
</dbReference>
<accession>A0A447D154</accession>
<feature type="binding site" evidence="3">
    <location>
        <position position="142"/>
    </location>
    <ligand>
        <name>a divalent metal cation</name>
        <dbReference type="ChEBI" id="CHEBI:60240"/>
    </ligand>
</feature>
<evidence type="ECO:0000256" key="2">
    <source>
        <dbReference type="ARBA" id="ARBA00022723"/>
    </source>
</evidence>
<dbReference type="AlphaFoldDB" id="A0A447D154"/>
<dbReference type="Proteomes" id="UP000289200">
    <property type="component" value="Unassembled WGS sequence"/>
</dbReference>
<evidence type="ECO:0008006" key="6">
    <source>
        <dbReference type="Google" id="ProtNLM"/>
    </source>
</evidence>
<dbReference type="OrthoDB" id="9807509at2"/>
<dbReference type="InterPro" id="IPR007837">
    <property type="entry name" value="DinB"/>
</dbReference>
<dbReference type="SUPFAM" id="SSF109854">
    <property type="entry name" value="DinB/YfiT-like putative metalloenzymes"/>
    <property type="match status" value="1"/>
</dbReference>
<dbReference type="RefSeq" id="WP_129611507.1">
    <property type="nucleotide sequence ID" value="NZ_UWOC01000203.1"/>
</dbReference>
<reference evidence="5" key="1">
    <citation type="submission" date="2018-10" db="EMBL/GenBank/DDBJ databases">
        <authorList>
            <person name="Peiro R."/>
            <person name="Begona"/>
            <person name="Cbmso G."/>
            <person name="Lopez M."/>
            <person name="Gonzalez S."/>
            <person name="Sacristan E."/>
            <person name="Castillo E."/>
        </authorList>
    </citation>
    <scope>NUCLEOTIDE SEQUENCE [LARGE SCALE GENOMIC DNA]</scope>
</reference>